<dbReference type="AlphaFoldDB" id="A0A4Z0FNN1"/>
<feature type="transmembrane region" description="Helical" evidence="1">
    <location>
        <begin position="131"/>
        <end position="149"/>
    </location>
</feature>
<dbReference type="OrthoDB" id="3395380at2"/>
<feature type="transmembrane region" description="Helical" evidence="1">
    <location>
        <begin position="7"/>
        <end position="26"/>
    </location>
</feature>
<name>A0A4Z0FNN1_9ACTN</name>
<accession>A0A4Z0FNN1</accession>
<sequence>MYSFARWAGLLLGGIFTGFLVCVLVLENSLRDYDGKVYTQVRQVELDSLDTLASATLIPTIIATAILVFAALKAKGRDLWLPLAALTLLLLILVLTLIVNLPINADQNDWNATAPPSDWADVRDTWQTSHLVRTLAAIAAFGLLALSAITHRTTTPQTAAERT</sequence>
<keyword evidence="1" id="KW-0472">Membrane</keyword>
<dbReference type="Pfam" id="PF08592">
    <property type="entry name" value="Anthrone_oxy"/>
    <property type="match status" value="1"/>
</dbReference>
<proteinExistence type="predicted"/>
<evidence type="ECO:0000256" key="1">
    <source>
        <dbReference type="SAM" id="Phobius"/>
    </source>
</evidence>
<keyword evidence="1" id="KW-1133">Transmembrane helix</keyword>
<protein>
    <submittedName>
        <fullName evidence="2">DUF1772 domain-containing protein</fullName>
    </submittedName>
</protein>
<evidence type="ECO:0000313" key="2">
    <source>
        <dbReference type="EMBL" id="TGA83275.1"/>
    </source>
</evidence>
<evidence type="ECO:0000313" key="3">
    <source>
        <dbReference type="Proteomes" id="UP000297948"/>
    </source>
</evidence>
<dbReference type="InterPro" id="IPR013901">
    <property type="entry name" value="Anthrone_oxy"/>
</dbReference>
<keyword evidence="1" id="KW-0812">Transmembrane</keyword>
<organism evidence="2 3">
    <name type="scientific">Streptomyces palmae</name>
    <dbReference type="NCBI Taxonomy" id="1701085"/>
    <lineage>
        <taxon>Bacteria</taxon>
        <taxon>Bacillati</taxon>
        <taxon>Actinomycetota</taxon>
        <taxon>Actinomycetes</taxon>
        <taxon>Kitasatosporales</taxon>
        <taxon>Streptomycetaceae</taxon>
        <taxon>Streptomyces</taxon>
    </lineage>
</organism>
<gene>
    <name evidence="2" type="ORF">E4099_32275</name>
</gene>
<dbReference type="EMBL" id="SRID01000715">
    <property type="protein sequence ID" value="TGA83275.1"/>
    <property type="molecule type" value="Genomic_DNA"/>
</dbReference>
<keyword evidence="3" id="KW-1185">Reference proteome</keyword>
<feature type="transmembrane region" description="Helical" evidence="1">
    <location>
        <begin position="79"/>
        <end position="103"/>
    </location>
</feature>
<comment type="caution">
    <text evidence="2">The sequence shown here is derived from an EMBL/GenBank/DDBJ whole genome shotgun (WGS) entry which is preliminary data.</text>
</comment>
<feature type="transmembrane region" description="Helical" evidence="1">
    <location>
        <begin position="52"/>
        <end position="72"/>
    </location>
</feature>
<dbReference type="Proteomes" id="UP000297948">
    <property type="component" value="Unassembled WGS sequence"/>
</dbReference>
<reference evidence="2 3" key="1">
    <citation type="submission" date="2019-03" db="EMBL/GenBank/DDBJ databases">
        <authorList>
            <person name="Gonzalez-Pimentel J.L."/>
        </authorList>
    </citation>
    <scope>NUCLEOTIDE SEQUENCE [LARGE SCALE GENOMIC DNA]</scope>
    <source>
        <strain evidence="2 3">JCM 31289</strain>
    </source>
</reference>